<organism evidence="6 7">
    <name type="scientific">Malassezia vespertilionis</name>
    <dbReference type="NCBI Taxonomy" id="2020962"/>
    <lineage>
        <taxon>Eukaryota</taxon>
        <taxon>Fungi</taxon>
        <taxon>Dikarya</taxon>
        <taxon>Basidiomycota</taxon>
        <taxon>Ustilaginomycotina</taxon>
        <taxon>Malasseziomycetes</taxon>
        <taxon>Malasseziales</taxon>
        <taxon>Malasseziaceae</taxon>
        <taxon>Malassezia</taxon>
    </lineage>
</organism>
<evidence type="ECO:0000256" key="1">
    <source>
        <dbReference type="ARBA" id="ARBA00007926"/>
    </source>
</evidence>
<dbReference type="STRING" id="2020962.A0A2N1J9R6"/>
<proteinExistence type="inferred from homology"/>
<evidence type="ECO:0000313" key="7">
    <source>
        <dbReference type="Proteomes" id="UP000232875"/>
    </source>
</evidence>
<dbReference type="PANTHER" id="PTHR10544">
    <property type="entry name" value="60S RIBOSOMAL PROTEIN L28"/>
    <property type="match status" value="1"/>
</dbReference>
<protein>
    <recommendedName>
        <fullName evidence="5">Ribosomal eL28/Mak16 domain-containing protein</fullName>
    </recommendedName>
</protein>
<dbReference type="Pfam" id="PF01778">
    <property type="entry name" value="Ribosomal_L28e"/>
    <property type="match status" value="1"/>
</dbReference>
<dbReference type="Gene3D" id="3.30.390.110">
    <property type="match status" value="1"/>
</dbReference>
<dbReference type="GO" id="GO:0005840">
    <property type="term" value="C:ribosome"/>
    <property type="evidence" value="ECO:0007669"/>
    <property type="project" value="UniProtKB-KW"/>
</dbReference>
<reference evidence="6 7" key="1">
    <citation type="submission" date="2017-10" db="EMBL/GenBank/DDBJ databases">
        <title>A novel species of cold-tolerant Malassezia isolated from bats.</title>
        <authorList>
            <person name="Lorch J.M."/>
            <person name="Palmer J.M."/>
            <person name="Vanderwolf K.J."/>
            <person name="Schmidt K.Z."/>
            <person name="Verant M.L."/>
            <person name="Weller T.J."/>
            <person name="Blehert D.S."/>
        </authorList>
    </citation>
    <scope>NUCLEOTIDE SEQUENCE [LARGE SCALE GENOMIC DNA]</scope>
    <source>
        <strain evidence="6 7">NWHC:44797-103</strain>
    </source>
</reference>
<dbReference type="Proteomes" id="UP000232875">
    <property type="component" value="Unassembled WGS sequence"/>
</dbReference>
<feature type="region of interest" description="Disordered" evidence="4">
    <location>
        <begin position="132"/>
        <end position="151"/>
    </location>
</feature>
<keyword evidence="3" id="KW-0687">Ribonucleoprotein</keyword>
<sequence length="151" mass="16204">MSTQDLQWLLIRKTNSNIVKQKGLGRVFTRETGNVSALHNYKCSSLVNDKSVSIVPAKDGKGVLVATHKSKANPRAIKNTYNVHHVQGGARRVAGAVANIVAKSGYRPDLRKASVARATAIVNAQRCAVREPRQRAPRGAAARKAAAAAEQ</sequence>
<dbReference type="GO" id="GO:0006412">
    <property type="term" value="P:translation"/>
    <property type="evidence" value="ECO:0007669"/>
    <property type="project" value="InterPro"/>
</dbReference>
<dbReference type="EMBL" id="KZ454992">
    <property type="protein sequence ID" value="PKI83286.1"/>
    <property type="molecule type" value="Genomic_DNA"/>
</dbReference>
<feature type="domain" description="Ribosomal eL28/Mak16" evidence="5">
    <location>
        <begin position="6"/>
        <end position="123"/>
    </location>
</feature>
<dbReference type="InterPro" id="IPR002672">
    <property type="entry name" value="Ribosomal_eL28"/>
</dbReference>
<accession>A0A2N1J9R6</accession>
<gene>
    <name evidence="6" type="ORF">MVES_003040</name>
</gene>
<comment type="similarity">
    <text evidence="1">Belongs to the eukaryotic ribosomal protein eL28 family.</text>
</comment>
<keyword evidence="7" id="KW-1185">Reference proteome</keyword>
<keyword evidence="2" id="KW-0689">Ribosomal protein</keyword>
<dbReference type="InterPro" id="IPR029004">
    <property type="entry name" value="Ribosomal_eL28/Mak16"/>
</dbReference>
<evidence type="ECO:0000313" key="6">
    <source>
        <dbReference type="EMBL" id="PKI83286.1"/>
    </source>
</evidence>
<feature type="compositionally biased region" description="Low complexity" evidence="4">
    <location>
        <begin position="137"/>
        <end position="151"/>
    </location>
</feature>
<evidence type="ECO:0000256" key="3">
    <source>
        <dbReference type="ARBA" id="ARBA00023274"/>
    </source>
</evidence>
<evidence type="ECO:0000259" key="5">
    <source>
        <dbReference type="Pfam" id="PF01778"/>
    </source>
</evidence>
<name>A0A2N1J9R6_9BASI</name>
<evidence type="ECO:0000256" key="4">
    <source>
        <dbReference type="SAM" id="MobiDB-lite"/>
    </source>
</evidence>
<evidence type="ECO:0000256" key="2">
    <source>
        <dbReference type="ARBA" id="ARBA00022980"/>
    </source>
</evidence>
<dbReference type="GO" id="GO:1990904">
    <property type="term" value="C:ribonucleoprotein complex"/>
    <property type="evidence" value="ECO:0007669"/>
    <property type="project" value="UniProtKB-KW"/>
</dbReference>
<dbReference type="GO" id="GO:0003735">
    <property type="term" value="F:structural constituent of ribosome"/>
    <property type="evidence" value="ECO:0007669"/>
    <property type="project" value="InterPro"/>
</dbReference>
<dbReference type="AlphaFoldDB" id="A0A2N1J9R6"/>
<dbReference type="OrthoDB" id="338850at2759"/>